<dbReference type="InterPro" id="IPR000742">
    <property type="entry name" value="EGF"/>
</dbReference>
<feature type="disulfide bond" evidence="1">
    <location>
        <begin position="73"/>
        <end position="82"/>
    </location>
</feature>
<dbReference type="PROSITE" id="PS50026">
    <property type="entry name" value="EGF_3"/>
    <property type="match status" value="1"/>
</dbReference>
<keyword evidence="2" id="KW-1133">Transmembrane helix</keyword>
<keyword evidence="1" id="KW-1015">Disulfide bond</keyword>
<feature type="domain" description="EGF-like" evidence="3">
    <location>
        <begin position="45"/>
        <end position="83"/>
    </location>
</feature>
<reference evidence="4 5" key="1">
    <citation type="submission" date="2022-05" db="EMBL/GenBank/DDBJ databases">
        <authorList>
            <consortium name="Genoscope - CEA"/>
            <person name="William W."/>
        </authorList>
    </citation>
    <scope>NUCLEOTIDE SEQUENCE [LARGE SCALE GENOMIC DNA]</scope>
</reference>
<name>A0AAU9Y7Y7_9CNID</name>
<comment type="caution">
    <text evidence="4">The sequence shown here is derived from an EMBL/GenBank/DDBJ whole genome shotgun (WGS) entry which is preliminary data.</text>
</comment>
<dbReference type="PANTHER" id="PTHR31535">
    <property type="match status" value="1"/>
</dbReference>
<accession>A0AAU9Y7Y7</accession>
<dbReference type="SUPFAM" id="SSF57196">
    <property type="entry name" value="EGF/Laminin"/>
    <property type="match status" value="1"/>
</dbReference>
<keyword evidence="2" id="KW-0812">Transmembrane</keyword>
<keyword evidence="1" id="KW-0245">EGF-like domain</keyword>
<dbReference type="AlphaFoldDB" id="A0AAU9Y7Y7"/>
<dbReference type="PANTHER" id="PTHR31535:SF3">
    <property type="entry name" value="REGULATORY PROTEIN ZESTE"/>
    <property type="match status" value="1"/>
</dbReference>
<evidence type="ECO:0000256" key="2">
    <source>
        <dbReference type="SAM" id="Phobius"/>
    </source>
</evidence>
<keyword evidence="5" id="KW-1185">Reference proteome</keyword>
<dbReference type="EMBL" id="CALNXJ010000225">
    <property type="protein sequence ID" value="CAH3169917.1"/>
    <property type="molecule type" value="Genomic_DNA"/>
</dbReference>
<organism evidence="4 5">
    <name type="scientific">Pocillopora meandrina</name>
    <dbReference type="NCBI Taxonomy" id="46732"/>
    <lineage>
        <taxon>Eukaryota</taxon>
        <taxon>Metazoa</taxon>
        <taxon>Cnidaria</taxon>
        <taxon>Anthozoa</taxon>
        <taxon>Hexacorallia</taxon>
        <taxon>Scleractinia</taxon>
        <taxon>Astrocoeniina</taxon>
        <taxon>Pocilloporidae</taxon>
        <taxon>Pocillopora</taxon>
    </lineage>
</organism>
<sequence length="478" mass="50505">MEDRCKSINMGPEDKDKVLCQISDSDHVQHPNDLKPTEGFTYRGMENKCCLSMCHKNATCLVGFTDKGYKCVCQAGYKGEHCEKGEDHYATRSKRKVTTERIKTVKNKNRCKKKNSENNNNDDYNRIIYSAPKNKNYGAQNPVWLLVALLFFHCSLCLLRYVVKKNKQTSDGKEIVRKLQLYQVELNLFCPSAFKAVLTNLNATGRYGPTSLGSHYKGQDHDGQVTLSSGIQQWTVPYTGDYRIEAIGAAGGYDRGINSSQYRGRGARMIGTFCLNKGEVIQILVGQEGGINKRSFASGGGGGTFVVRGADSPLIIAGGGGGTEHVLSRHKGCDASTNTTGNPEYRSWSGGSNGHGAQIADDYFSGGGGGGFYSSGRSGKYFNGTKGNGGEGGKGFLQGGVGGRAVYHNVVGGFGGGGGAYGRGGGGGGGGGYSGGSSGDARYDSCGGGGGSYNDGNNQDNACCYSTAGHGQVTITLL</sequence>
<protein>
    <recommendedName>
        <fullName evidence="3">EGF-like domain-containing protein</fullName>
    </recommendedName>
</protein>
<comment type="caution">
    <text evidence="1">Lacks conserved residue(s) required for the propagation of feature annotation.</text>
</comment>
<dbReference type="PROSITE" id="PS00022">
    <property type="entry name" value="EGF_1"/>
    <property type="match status" value="1"/>
</dbReference>
<dbReference type="Proteomes" id="UP001159428">
    <property type="component" value="Unassembled WGS sequence"/>
</dbReference>
<dbReference type="Gene3D" id="2.10.25.10">
    <property type="entry name" value="Laminin"/>
    <property type="match status" value="1"/>
</dbReference>
<feature type="transmembrane region" description="Helical" evidence="2">
    <location>
        <begin position="143"/>
        <end position="163"/>
    </location>
</feature>
<dbReference type="CDD" id="cd00054">
    <property type="entry name" value="EGF_CA"/>
    <property type="match status" value="1"/>
</dbReference>
<evidence type="ECO:0000259" key="3">
    <source>
        <dbReference type="PROSITE" id="PS50026"/>
    </source>
</evidence>
<gene>
    <name evidence="4" type="ORF">PMEA_00012982</name>
</gene>
<feature type="disulfide bond" evidence="1">
    <location>
        <begin position="54"/>
        <end position="71"/>
    </location>
</feature>
<proteinExistence type="predicted"/>
<keyword evidence="2" id="KW-0472">Membrane</keyword>
<dbReference type="PROSITE" id="PS01186">
    <property type="entry name" value="EGF_2"/>
    <property type="match status" value="1"/>
</dbReference>
<evidence type="ECO:0000256" key="1">
    <source>
        <dbReference type="PROSITE-ProRule" id="PRU00076"/>
    </source>
</evidence>
<evidence type="ECO:0000313" key="5">
    <source>
        <dbReference type="Proteomes" id="UP001159428"/>
    </source>
</evidence>
<evidence type="ECO:0000313" key="4">
    <source>
        <dbReference type="EMBL" id="CAH3169917.1"/>
    </source>
</evidence>